<gene>
    <name evidence="1" type="ordered locus">HPCU_04295</name>
</gene>
<dbReference type="Proteomes" id="UP000006864">
    <property type="component" value="Chromosome"/>
</dbReference>
<accession>A0AB32X8F9</accession>
<organism evidence="1 2">
    <name type="scientific">Helicobacter pylori (strain Cuz20)</name>
    <dbReference type="NCBI Taxonomy" id="765964"/>
    <lineage>
        <taxon>Bacteria</taxon>
        <taxon>Pseudomonadati</taxon>
        <taxon>Campylobacterota</taxon>
        <taxon>Epsilonproteobacteria</taxon>
        <taxon>Campylobacterales</taxon>
        <taxon>Helicobacteraceae</taxon>
        <taxon>Helicobacter</taxon>
    </lineage>
</organism>
<dbReference type="AlphaFoldDB" id="A0AB32X8F9"/>
<name>A0AB32X8F9_HELPC</name>
<dbReference type="EMBL" id="CP002076">
    <property type="protein sequence ID" value="ADO04019.1"/>
    <property type="molecule type" value="Genomic_DNA"/>
</dbReference>
<evidence type="ECO:0000313" key="2">
    <source>
        <dbReference type="Proteomes" id="UP000006864"/>
    </source>
</evidence>
<evidence type="ECO:0000313" key="1">
    <source>
        <dbReference type="EMBL" id="ADO04019.1"/>
    </source>
</evidence>
<reference evidence="2" key="1">
    <citation type="submission" date="2010-06" db="EMBL/GenBank/DDBJ databases">
        <title>Complete genome sequence of Helicobacter pylori strain Cuz20.</title>
        <authorList>
            <person name="Kersulyte D."/>
            <person name="Herrera P."/>
            <person name="Gilman R.H."/>
            <person name="Berg D.E."/>
        </authorList>
    </citation>
    <scope>NUCLEOTIDE SEQUENCE [LARGE SCALE GENOMIC DNA]</scope>
    <source>
        <strain evidence="2">Cuz20</strain>
    </source>
</reference>
<protein>
    <submittedName>
        <fullName evidence="1">Uncharacterized protein</fullName>
    </submittedName>
</protein>
<proteinExistence type="predicted"/>
<dbReference type="KEGG" id="hpu:HPCU_04295"/>
<sequence length="52" mass="6426">MKKFIKMLSYSKEGRKEYNTPFALTFTEHYTKKKKRCYLNSIFNILFNFFTK</sequence>